<accession>A0A2S9XGL7</accession>
<dbReference type="PROSITE" id="PS50106">
    <property type="entry name" value="PDZ"/>
    <property type="match status" value="1"/>
</dbReference>
<evidence type="ECO:0000259" key="1">
    <source>
        <dbReference type="PROSITE" id="PS50106"/>
    </source>
</evidence>
<evidence type="ECO:0000313" key="3">
    <source>
        <dbReference type="Proteomes" id="UP000237968"/>
    </source>
</evidence>
<dbReference type="Pfam" id="PF17820">
    <property type="entry name" value="PDZ_6"/>
    <property type="match status" value="1"/>
</dbReference>
<dbReference type="AlphaFoldDB" id="A0A2S9XGL7"/>
<keyword evidence="3" id="KW-1185">Reference proteome</keyword>
<organism evidence="2 3">
    <name type="scientific">Enhygromyxa salina</name>
    <dbReference type="NCBI Taxonomy" id="215803"/>
    <lineage>
        <taxon>Bacteria</taxon>
        <taxon>Pseudomonadati</taxon>
        <taxon>Myxococcota</taxon>
        <taxon>Polyangia</taxon>
        <taxon>Nannocystales</taxon>
        <taxon>Nannocystaceae</taxon>
        <taxon>Enhygromyxa</taxon>
    </lineage>
</organism>
<protein>
    <recommendedName>
        <fullName evidence="1">PDZ domain-containing protein</fullName>
    </recommendedName>
</protein>
<name>A0A2S9XGL7_9BACT</name>
<proteinExistence type="predicted"/>
<reference evidence="2 3" key="1">
    <citation type="submission" date="2018-03" db="EMBL/GenBank/DDBJ databases">
        <title>Draft Genome Sequences of the Obligatory Marine Myxobacteria Enhygromyxa salina SWB005.</title>
        <authorList>
            <person name="Poehlein A."/>
            <person name="Moghaddam J.A."/>
            <person name="Harms H."/>
            <person name="Alanjari M."/>
            <person name="Koenig G.M."/>
            <person name="Daniel R."/>
            <person name="Schaeberle T.F."/>
        </authorList>
    </citation>
    <scope>NUCLEOTIDE SEQUENCE [LARGE SCALE GENOMIC DNA]</scope>
    <source>
        <strain evidence="2 3">SWB005</strain>
    </source>
</reference>
<dbReference type="Proteomes" id="UP000237968">
    <property type="component" value="Unassembled WGS sequence"/>
</dbReference>
<dbReference type="InterPro" id="IPR001478">
    <property type="entry name" value="PDZ"/>
</dbReference>
<dbReference type="SUPFAM" id="SSF50156">
    <property type="entry name" value="PDZ domain-like"/>
    <property type="match status" value="1"/>
</dbReference>
<evidence type="ECO:0000313" key="2">
    <source>
        <dbReference type="EMBL" id="PRP91831.1"/>
    </source>
</evidence>
<comment type="caution">
    <text evidence="2">The sequence shown here is derived from an EMBL/GenBank/DDBJ whole genome shotgun (WGS) entry which is preliminary data.</text>
</comment>
<gene>
    <name evidence="2" type="ORF">ENSA5_52690</name>
</gene>
<sequence length="144" mass="15670">MKIDSSALARWRTARRIALGTIVVAGTMSTAAAIAHRVADHPCNGAHARADIQSYYTYSGIGIELTRDGDDLVVARVFPGTPADGKLFEGAVLLSVDGESPRHIQQWTNMIRGEQGSSVELEVVYPCSGRDTVVLERDLVRVRY</sequence>
<dbReference type="EMBL" id="PVNK01000231">
    <property type="protein sequence ID" value="PRP91831.1"/>
    <property type="molecule type" value="Genomic_DNA"/>
</dbReference>
<dbReference type="InterPro" id="IPR041489">
    <property type="entry name" value="PDZ_6"/>
</dbReference>
<dbReference type="Gene3D" id="2.30.42.10">
    <property type="match status" value="1"/>
</dbReference>
<feature type="domain" description="PDZ" evidence="1">
    <location>
        <begin position="61"/>
        <end position="105"/>
    </location>
</feature>
<dbReference type="InterPro" id="IPR036034">
    <property type="entry name" value="PDZ_sf"/>
</dbReference>